<evidence type="ECO:0000256" key="3">
    <source>
        <dbReference type="ARBA" id="ARBA00022884"/>
    </source>
</evidence>
<organism evidence="7 8">
    <name type="scientific">Basidiobolus ranarum</name>
    <dbReference type="NCBI Taxonomy" id="34480"/>
    <lineage>
        <taxon>Eukaryota</taxon>
        <taxon>Fungi</taxon>
        <taxon>Fungi incertae sedis</taxon>
        <taxon>Zoopagomycota</taxon>
        <taxon>Entomophthoromycotina</taxon>
        <taxon>Basidiobolomycetes</taxon>
        <taxon>Basidiobolales</taxon>
        <taxon>Basidiobolaceae</taxon>
        <taxon>Basidiobolus</taxon>
    </lineage>
</organism>
<comment type="similarity">
    <text evidence="1 4">Belongs to the tRNA nucleotidyltransferase/poly(A) polymerase family.</text>
</comment>
<evidence type="ECO:0000256" key="5">
    <source>
        <dbReference type="SAM" id="MobiDB-lite"/>
    </source>
</evidence>
<dbReference type="CDD" id="cd05398">
    <property type="entry name" value="NT_ClassII-CCAase"/>
    <property type="match status" value="1"/>
</dbReference>
<dbReference type="Proteomes" id="UP001479436">
    <property type="component" value="Unassembled WGS sequence"/>
</dbReference>
<dbReference type="EMBL" id="JASJQH010000292">
    <property type="protein sequence ID" value="KAK9765266.1"/>
    <property type="molecule type" value="Genomic_DNA"/>
</dbReference>
<dbReference type="SUPFAM" id="SSF81301">
    <property type="entry name" value="Nucleotidyltransferase"/>
    <property type="match status" value="1"/>
</dbReference>
<keyword evidence="8" id="KW-1185">Reference proteome</keyword>
<evidence type="ECO:0000256" key="4">
    <source>
        <dbReference type="RuleBase" id="RU003953"/>
    </source>
</evidence>
<protein>
    <submittedName>
        <fullName evidence="7">CCA tRNA nucleotidyltransferase, mitochondrial</fullName>
        <ecNumber evidence="7">2.7.7.72</ecNumber>
    </submittedName>
</protein>
<evidence type="ECO:0000313" key="7">
    <source>
        <dbReference type="EMBL" id="KAK9765266.1"/>
    </source>
</evidence>
<dbReference type="PANTHER" id="PTHR13734">
    <property type="entry name" value="TRNA-NUCLEOTIDYLTRANSFERASE"/>
    <property type="match status" value="1"/>
</dbReference>
<dbReference type="GO" id="GO:0004810">
    <property type="term" value="F:CCA tRNA nucleotidyltransferase activity"/>
    <property type="evidence" value="ECO:0007669"/>
    <property type="project" value="UniProtKB-EC"/>
</dbReference>
<dbReference type="InterPro" id="IPR002646">
    <property type="entry name" value="PolA_pol_head_dom"/>
</dbReference>
<keyword evidence="7" id="KW-0548">Nucleotidyltransferase</keyword>
<feature type="region of interest" description="Disordered" evidence="5">
    <location>
        <begin position="1"/>
        <end position="33"/>
    </location>
</feature>
<dbReference type="EC" id="2.7.7.72" evidence="7"/>
<reference evidence="7 8" key="1">
    <citation type="submission" date="2023-04" db="EMBL/GenBank/DDBJ databases">
        <title>Genome of Basidiobolus ranarum AG-B5.</title>
        <authorList>
            <person name="Stajich J.E."/>
            <person name="Carter-House D."/>
            <person name="Gryganskyi A."/>
        </authorList>
    </citation>
    <scope>NUCLEOTIDE SEQUENCE [LARGE SCALE GENOMIC DNA]</scope>
    <source>
        <strain evidence="7 8">AG-B5</strain>
    </source>
</reference>
<feature type="domain" description="Poly A polymerase head" evidence="6">
    <location>
        <begin position="75"/>
        <end position="196"/>
    </location>
</feature>
<keyword evidence="2 4" id="KW-0808">Transferase</keyword>
<proteinExistence type="inferred from homology"/>
<gene>
    <name evidence="7" type="primary">CCA1_2</name>
    <name evidence="7" type="ORF">K7432_006540</name>
</gene>
<accession>A0ABR2WV12</accession>
<dbReference type="Gene3D" id="3.30.460.10">
    <property type="entry name" value="Beta Polymerase, domain 2"/>
    <property type="match status" value="1"/>
</dbReference>
<name>A0ABR2WV12_9FUNG</name>
<dbReference type="PANTHER" id="PTHR13734:SF5">
    <property type="entry name" value="CCA TRNA NUCLEOTIDYLTRANSFERASE, MITOCHONDRIAL"/>
    <property type="match status" value="1"/>
</dbReference>
<evidence type="ECO:0000259" key="6">
    <source>
        <dbReference type="Pfam" id="PF01743"/>
    </source>
</evidence>
<feature type="compositionally biased region" description="Polar residues" evidence="5">
    <location>
        <begin position="9"/>
        <end position="33"/>
    </location>
</feature>
<keyword evidence="3 4" id="KW-0694">RNA-binding</keyword>
<comment type="caution">
    <text evidence="7">The sequence shown here is derived from an EMBL/GenBank/DDBJ whole genome shotgun (WGS) entry which is preliminary data.</text>
</comment>
<evidence type="ECO:0000256" key="2">
    <source>
        <dbReference type="ARBA" id="ARBA00022679"/>
    </source>
</evidence>
<evidence type="ECO:0000313" key="8">
    <source>
        <dbReference type="Proteomes" id="UP001479436"/>
    </source>
</evidence>
<dbReference type="Pfam" id="PF01743">
    <property type="entry name" value="PolyA_pol"/>
    <property type="match status" value="1"/>
</dbReference>
<evidence type="ECO:0000256" key="1">
    <source>
        <dbReference type="ARBA" id="ARBA00007265"/>
    </source>
</evidence>
<dbReference type="InterPro" id="IPR043519">
    <property type="entry name" value="NT_sf"/>
</dbReference>
<sequence length="206" mass="23343">MPCEKSKSQTRLTSAPYTSASRRTMNSPKSYGVNKNTGHIMKINLNQKEREICDLLHDVALNIKKTDPNLPSVELRVAGGWVRDKLLGLESHDLDIAINSMLGYEFALHVNQYLKQKGYTSKHVTKIASNPDKSKHLETATSMVFGMSLDFVNLRGEVRDESTNNLEVSFGTPAQDAFHRDITINALFYNILHKKLRTLRTWELPI</sequence>